<evidence type="ECO:0000313" key="2">
    <source>
        <dbReference type="Proteomes" id="UP001196413"/>
    </source>
</evidence>
<proteinExistence type="predicted"/>
<gene>
    <name evidence="1" type="ORF">KIN20_024944</name>
</gene>
<accession>A0AAD5QX18</accession>
<evidence type="ECO:0000313" key="1">
    <source>
        <dbReference type="EMBL" id="KAJ1364782.1"/>
    </source>
</evidence>
<keyword evidence="2" id="KW-1185">Reference proteome</keyword>
<dbReference type="Proteomes" id="UP001196413">
    <property type="component" value="Unassembled WGS sequence"/>
</dbReference>
<sequence>MLSNTKIEDLEVLWSKTLMWLHSQYDLITICPMILSAMENSEPRAEVEPALYFFMGRVLTVYNIHI</sequence>
<dbReference type="AlphaFoldDB" id="A0AAD5QX18"/>
<dbReference type="EMBL" id="JAHQIW010005072">
    <property type="protein sequence ID" value="KAJ1364782.1"/>
    <property type="molecule type" value="Genomic_DNA"/>
</dbReference>
<comment type="caution">
    <text evidence="1">The sequence shown here is derived from an EMBL/GenBank/DDBJ whole genome shotgun (WGS) entry which is preliminary data.</text>
</comment>
<organism evidence="1 2">
    <name type="scientific">Parelaphostrongylus tenuis</name>
    <name type="common">Meningeal worm</name>
    <dbReference type="NCBI Taxonomy" id="148309"/>
    <lineage>
        <taxon>Eukaryota</taxon>
        <taxon>Metazoa</taxon>
        <taxon>Ecdysozoa</taxon>
        <taxon>Nematoda</taxon>
        <taxon>Chromadorea</taxon>
        <taxon>Rhabditida</taxon>
        <taxon>Rhabditina</taxon>
        <taxon>Rhabditomorpha</taxon>
        <taxon>Strongyloidea</taxon>
        <taxon>Metastrongylidae</taxon>
        <taxon>Parelaphostrongylus</taxon>
    </lineage>
</organism>
<protein>
    <submittedName>
        <fullName evidence="1">Uncharacterized protein</fullName>
    </submittedName>
</protein>
<name>A0AAD5QX18_PARTN</name>
<reference evidence="1" key="1">
    <citation type="submission" date="2021-06" db="EMBL/GenBank/DDBJ databases">
        <title>Parelaphostrongylus tenuis whole genome reference sequence.</title>
        <authorList>
            <person name="Garwood T.J."/>
            <person name="Larsen P.A."/>
            <person name="Fountain-Jones N.M."/>
            <person name="Garbe J.R."/>
            <person name="Macchietto M.G."/>
            <person name="Kania S.A."/>
            <person name="Gerhold R.W."/>
            <person name="Richards J.E."/>
            <person name="Wolf T.M."/>
        </authorList>
    </citation>
    <scope>NUCLEOTIDE SEQUENCE</scope>
    <source>
        <strain evidence="1">MNPRO001-30</strain>
        <tissue evidence="1">Meninges</tissue>
    </source>
</reference>